<comment type="subcellular location">
    <subcellularLocation>
        <location evidence="1">Cytoplasm</location>
    </subcellularLocation>
</comment>
<dbReference type="InterPro" id="IPR028816">
    <property type="entry name" value="Caprin"/>
</dbReference>
<dbReference type="PROSITE" id="PS50871">
    <property type="entry name" value="C1Q"/>
    <property type="match status" value="1"/>
</dbReference>
<feature type="compositionally biased region" description="Polar residues" evidence="7">
    <location>
        <begin position="673"/>
        <end position="682"/>
    </location>
</feature>
<proteinExistence type="inferred from homology"/>
<feature type="compositionally biased region" description="Low complexity" evidence="7">
    <location>
        <begin position="691"/>
        <end position="700"/>
    </location>
</feature>
<dbReference type="GO" id="GO:0090263">
    <property type="term" value="P:positive regulation of canonical Wnt signaling pathway"/>
    <property type="evidence" value="ECO:0007669"/>
    <property type="project" value="Ensembl"/>
</dbReference>
<evidence type="ECO:0000256" key="2">
    <source>
        <dbReference type="ARBA" id="ARBA00007950"/>
    </source>
</evidence>
<reference evidence="10" key="1">
    <citation type="submission" date="2013-03" db="EMBL/GenBank/DDBJ databases">
        <authorList>
            <person name="Jeffery W."/>
            <person name="Warren W."/>
            <person name="Wilson R.K."/>
        </authorList>
    </citation>
    <scope>NUCLEOTIDE SEQUENCE</scope>
    <source>
        <strain evidence="10">female</strain>
    </source>
</reference>
<dbReference type="Proteomes" id="UP000018467">
    <property type="component" value="Unassembled WGS sequence"/>
</dbReference>
<dbReference type="PANTHER" id="PTHR22922">
    <property type="entry name" value="GPI-ANCHORED PROTEIN P137"/>
    <property type="match status" value="1"/>
</dbReference>
<reference evidence="9" key="3">
    <citation type="submission" date="2025-08" db="UniProtKB">
        <authorList>
            <consortium name="Ensembl"/>
        </authorList>
    </citation>
    <scope>IDENTIFICATION</scope>
</reference>
<dbReference type="InterPro" id="IPR041637">
    <property type="entry name" value="Caprin-1_dimer"/>
</dbReference>
<evidence type="ECO:0000256" key="5">
    <source>
        <dbReference type="ARBA" id="ARBA00022884"/>
    </source>
</evidence>
<dbReference type="GO" id="GO:0005102">
    <property type="term" value="F:signaling receptor binding"/>
    <property type="evidence" value="ECO:0007669"/>
    <property type="project" value="TreeGrafter"/>
</dbReference>
<dbReference type="GeneTree" id="ENSGT00940000153438"/>
<dbReference type="GO" id="GO:0005737">
    <property type="term" value="C:cytoplasm"/>
    <property type="evidence" value="ECO:0007669"/>
    <property type="project" value="UniProtKB-SubCell"/>
</dbReference>
<dbReference type="InterPro" id="IPR008983">
    <property type="entry name" value="Tumour_necrosis_fac-like_dom"/>
</dbReference>
<feature type="compositionally biased region" description="Polar residues" evidence="7">
    <location>
        <begin position="582"/>
        <end position="599"/>
    </location>
</feature>
<accession>A0A3B1IV94</accession>
<name>A0A3B1IV94_ASTMX</name>
<keyword evidence="4" id="KW-0221">Differentiation</keyword>
<dbReference type="PRINTS" id="PR00007">
    <property type="entry name" value="COMPLEMNTC1Q"/>
</dbReference>
<keyword evidence="3" id="KW-0963">Cytoplasm</keyword>
<feature type="region of interest" description="Disordered" evidence="7">
    <location>
        <begin position="391"/>
        <end position="419"/>
    </location>
</feature>
<evidence type="ECO:0000256" key="4">
    <source>
        <dbReference type="ARBA" id="ARBA00022782"/>
    </source>
</evidence>
<dbReference type="AlphaFoldDB" id="A0A3B1IV94"/>
<keyword evidence="10" id="KW-1185">Reference proteome</keyword>
<feature type="compositionally biased region" description="Polar residues" evidence="7">
    <location>
        <begin position="779"/>
        <end position="795"/>
    </location>
</feature>
<feature type="region of interest" description="Disordered" evidence="7">
    <location>
        <begin position="766"/>
        <end position="795"/>
    </location>
</feature>
<dbReference type="Pfam" id="PF18293">
    <property type="entry name" value="Caprin-1_dimer"/>
    <property type="match status" value="1"/>
</dbReference>
<dbReference type="Gene3D" id="2.60.120.40">
    <property type="match status" value="1"/>
</dbReference>
<dbReference type="SMART" id="SM00110">
    <property type="entry name" value="C1Q"/>
    <property type="match status" value="1"/>
</dbReference>
<dbReference type="Bgee" id="ENSAMXG00000007266">
    <property type="expression patterns" value="Expressed in testis and 6 other cell types or tissues"/>
</dbReference>
<dbReference type="GO" id="GO:0009950">
    <property type="term" value="P:dorsal/ventral axis specification"/>
    <property type="evidence" value="ECO:0007669"/>
    <property type="project" value="Ensembl"/>
</dbReference>
<sequence length="972" mass="107231">MSDLQSPRPDTPPSPPEERARRSRTMVLLSPPQALDALAPSELIEEGDIELDGSPKSPQAFTALQLALNPSATVYHGYETYIEEGLICLKHKIRNIEKKKLKLEGYRLRLNNGETLNKDQLNAVEKYEEVVHNLIFARDLQKTFCDLTQDLLKAQKKAVRREQTLKASTEQRRLCMMLQVQYVLRSLQRDDIRKNFCNAREHAKFLSTQEVENLLDLASLLGCKRDERMSLEDQMEQASFVYLNLLDGKDKPVAGSTYKHFKEKLLRLVDCGFFDHLPPPQKCTSGVLDGLKPNASTPCSLPALVSLNSNEVPSRKFLNRRYSPEAVLTGNSRGEERDVTPPPNWRAEFLALKEQEPPDSWDMELSDAPRPSQTILQKPWKGAAGFIPKTPVIMKNPAADSKQKRQRKTKGSQESKCDAEVEVFNSPSSLAKDPTLRRQQLDNLMDQITGSFSFIQDSLLDGEASPTNGRSMRLHLSPGSSPLAQREQKKPLADELTQNQHSTPLHARVVSGDGKIPLINGNHTLDSCGLELHTEDTPNAKQDEGFTSPPLYCRESCISLPLEDKNSKQTGKLCNGEMPTPVSAQSFTTPPSRRSLTMANASPFDSMHSVFSGEPPITVSSELKSESGFSGSVCLSYSTASSLSYTTASTQTPPEFSLPQDDLQMESAYLSESDLSGTSQVYSSPGPPSALQPQSSLSQPPYYPRNTLRGTARGSRGLPHSYRSPGSSRGDYEVLRVNMRAPGGGYIGQTHRDPGSLLYNSRENGYQLNHKRTGGPAAQRNSSAAGWSDSSQVSSPDRDCTYLLDSGHGDSLSISPLEVPVAGQGTHTLLPVHVYPVSQQLRVAFSAARTANFAPGTLDQPIAFDLLHSNLGDVFDASSGRFSCPAAGTYVFIFHILKLAVNVPLYINLMRNEEVMVSAYANDGAPDHETASNHAVIQLYHGDQVWLRLHRGAIYGSSWKYSTFSGFLLYQD</sequence>
<comment type="similarity">
    <text evidence="2">Belongs to the caprin family.</text>
</comment>
<evidence type="ECO:0000313" key="10">
    <source>
        <dbReference type="Proteomes" id="UP000018467"/>
    </source>
</evidence>
<dbReference type="SUPFAM" id="SSF49842">
    <property type="entry name" value="TNF-like"/>
    <property type="match status" value="1"/>
</dbReference>
<dbReference type="Pfam" id="PF12287">
    <property type="entry name" value="Caprin-1_C"/>
    <property type="match status" value="1"/>
</dbReference>
<feature type="region of interest" description="Disordered" evidence="7">
    <location>
        <begin position="1"/>
        <end position="26"/>
    </location>
</feature>
<keyword evidence="6" id="KW-0652">Protein synthesis inhibitor</keyword>
<evidence type="ECO:0000259" key="8">
    <source>
        <dbReference type="PROSITE" id="PS50871"/>
    </source>
</evidence>
<organism evidence="9 10">
    <name type="scientific">Astyanax mexicanus</name>
    <name type="common">Blind cave fish</name>
    <name type="synonym">Astyanax fasciatus mexicanus</name>
    <dbReference type="NCBI Taxonomy" id="7994"/>
    <lineage>
        <taxon>Eukaryota</taxon>
        <taxon>Metazoa</taxon>
        <taxon>Chordata</taxon>
        <taxon>Craniata</taxon>
        <taxon>Vertebrata</taxon>
        <taxon>Euteleostomi</taxon>
        <taxon>Actinopterygii</taxon>
        <taxon>Neopterygii</taxon>
        <taxon>Teleostei</taxon>
        <taxon>Ostariophysi</taxon>
        <taxon>Characiformes</taxon>
        <taxon>Characoidei</taxon>
        <taxon>Acestrorhamphidae</taxon>
        <taxon>Acestrorhamphinae</taxon>
        <taxon>Astyanax</taxon>
    </lineage>
</organism>
<evidence type="ECO:0000256" key="1">
    <source>
        <dbReference type="ARBA" id="ARBA00004496"/>
    </source>
</evidence>
<keyword evidence="5" id="KW-0694">RNA-binding</keyword>
<dbReference type="FunCoup" id="A0A3B1IV94">
    <property type="interactions" value="830"/>
</dbReference>
<feature type="region of interest" description="Disordered" evidence="7">
    <location>
        <begin position="671"/>
        <end position="730"/>
    </location>
</feature>
<dbReference type="PANTHER" id="PTHR22922:SF5">
    <property type="entry name" value="CAPRIN-2"/>
    <property type="match status" value="1"/>
</dbReference>
<dbReference type="GO" id="GO:0017148">
    <property type="term" value="P:negative regulation of translation"/>
    <property type="evidence" value="ECO:0007669"/>
    <property type="project" value="UniProtKB-KW"/>
</dbReference>
<feature type="region of interest" description="Disordered" evidence="7">
    <location>
        <begin position="463"/>
        <end position="490"/>
    </location>
</feature>
<evidence type="ECO:0000256" key="3">
    <source>
        <dbReference type="ARBA" id="ARBA00022490"/>
    </source>
</evidence>
<dbReference type="GO" id="GO:0003723">
    <property type="term" value="F:RNA binding"/>
    <property type="evidence" value="ECO:0007669"/>
    <property type="project" value="UniProtKB-KW"/>
</dbReference>
<dbReference type="InParanoid" id="A0A3B1IV94"/>
<reference evidence="10" key="2">
    <citation type="journal article" date="2014" name="Nat. Commun.">
        <title>The cavefish genome reveals candidate genes for eye loss.</title>
        <authorList>
            <person name="McGaugh S.E."/>
            <person name="Gross J.B."/>
            <person name="Aken B."/>
            <person name="Blin M."/>
            <person name="Borowsky R."/>
            <person name="Chalopin D."/>
            <person name="Hinaux H."/>
            <person name="Jeffery W.R."/>
            <person name="Keene A."/>
            <person name="Ma L."/>
            <person name="Minx P."/>
            <person name="Murphy D."/>
            <person name="O'Quin K.E."/>
            <person name="Retaux S."/>
            <person name="Rohner N."/>
            <person name="Searle S.M."/>
            <person name="Stahl B.A."/>
            <person name="Tabin C."/>
            <person name="Volff J.N."/>
            <person name="Yoshizawa M."/>
            <person name="Warren W.C."/>
        </authorList>
    </citation>
    <scope>NUCLEOTIDE SEQUENCE [LARGE SCALE GENOMIC DNA]</scope>
    <source>
        <strain evidence="10">female</strain>
    </source>
</reference>
<dbReference type="InterPro" id="IPR022070">
    <property type="entry name" value="Caprin-1_C"/>
</dbReference>
<dbReference type="Pfam" id="PF00386">
    <property type="entry name" value="C1q"/>
    <property type="match status" value="1"/>
</dbReference>
<dbReference type="Ensembl" id="ENSAMXT00000040533.1">
    <property type="protein sequence ID" value="ENSAMXP00000033004.1"/>
    <property type="gene ID" value="ENSAMXG00000007266.2"/>
</dbReference>
<evidence type="ECO:0000256" key="6">
    <source>
        <dbReference type="ARBA" id="ARBA00023193"/>
    </source>
</evidence>
<dbReference type="InterPro" id="IPR001073">
    <property type="entry name" value="C1q_dom"/>
</dbReference>
<protein>
    <submittedName>
        <fullName evidence="9">Caprin family member 2</fullName>
    </submittedName>
</protein>
<feature type="domain" description="C1q" evidence="8">
    <location>
        <begin position="838"/>
        <end position="972"/>
    </location>
</feature>
<dbReference type="GO" id="GO:0030154">
    <property type="term" value="P:cell differentiation"/>
    <property type="evidence" value="ECO:0007669"/>
    <property type="project" value="UniProtKB-KW"/>
</dbReference>
<feature type="region of interest" description="Disordered" evidence="7">
    <location>
        <begin position="574"/>
        <end position="599"/>
    </location>
</feature>
<evidence type="ECO:0000313" key="9">
    <source>
        <dbReference type="Ensembl" id="ENSAMXP00000033004.1"/>
    </source>
</evidence>
<evidence type="ECO:0000256" key="7">
    <source>
        <dbReference type="SAM" id="MobiDB-lite"/>
    </source>
</evidence>
<reference evidence="9" key="4">
    <citation type="submission" date="2025-09" db="UniProtKB">
        <authorList>
            <consortium name="Ensembl"/>
        </authorList>
    </citation>
    <scope>IDENTIFICATION</scope>
</reference>